<dbReference type="Gene3D" id="3.30.360.40">
    <property type="entry name" value="YwmB-like"/>
    <property type="match status" value="1"/>
</dbReference>
<dbReference type="InterPro" id="IPR036209">
    <property type="entry name" value="YwmB-like_sf"/>
</dbReference>
<name>A0A926QMK1_9BACL</name>
<accession>A0A926QMK1</accession>
<dbReference type="EMBL" id="JACVVD010000013">
    <property type="protein sequence ID" value="MBD0383772.1"/>
    <property type="molecule type" value="Genomic_DNA"/>
</dbReference>
<keyword evidence="2" id="KW-1185">Reference proteome</keyword>
<dbReference type="Proteomes" id="UP000650466">
    <property type="component" value="Unassembled WGS sequence"/>
</dbReference>
<protein>
    <submittedName>
        <fullName evidence="1">YwmB family TATA-box binding protein</fullName>
    </submittedName>
</protein>
<gene>
    <name evidence="1" type="ORF">ICC18_27225</name>
</gene>
<dbReference type="InterPro" id="IPR014794">
    <property type="entry name" value="DUF1779"/>
</dbReference>
<dbReference type="AlphaFoldDB" id="A0A926QMK1"/>
<sequence>MQKFWLLSIIWISITGIIFGWVRHVDARGGEDTPRLLNSIKPYMVNEYQITLKYTGYYGTCGGTEEQLLQAGKRLSEAFGLPRAETLSETNSHSIYKEKVEVVPGTVATLTVASPQGQSACYMILQLDASQASDPAKLVKWQEEKGNRLADLGIKGEWNIMVQGYVLSGQTNTVELIESLVQEYRGKIVESYTDTKTVSVSLAADQFHSSIKSGNQTVNLQIALHQESTTGLWRLTAGTPIITIEY</sequence>
<comment type="caution">
    <text evidence="1">The sequence shown here is derived from an EMBL/GenBank/DDBJ whole genome shotgun (WGS) entry which is preliminary data.</text>
</comment>
<organism evidence="1 2">
    <name type="scientific">Paenibacillus sedimenti</name>
    <dbReference type="NCBI Taxonomy" id="2770274"/>
    <lineage>
        <taxon>Bacteria</taxon>
        <taxon>Bacillati</taxon>
        <taxon>Bacillota</taxon>
        <taxon>Bacilli</taxon>
        <taxon>Bacillales</taxon>
        <taxon>Paenibacillaceae</taxon>
        <taxon>Paenibacillus</taxon>
    </lineage>
</organism>
<dbReference type="Pfam" id="PF08680">
    <property type="entry name" value="DUF1779"/>
    <property type="match status" value="1"/>
</dbReference>
<dbReference type="SUPFAM" id="SSF143842">
    <property type="entry name" value="YwmB-like"/>
    <property type="match status" value="1"/>
</dbReference>
<proteinExistence type="predicted"/>
<dbReference type="RefSeq" id="WP_188177560.1">
    <property type="nucleotide sequence ID" value="NZ_JACVVD010000013.1"/>
</dbReference>
<evidence type="ECO:0000313" key="2">
    <source>
        <dbReference type="Proteomes" id="UP000650466"/>
    </source>
</evidence>
<reference evidence="1" key="1">
    <citation type="submission" date="2020-09" db="EMBL/GenBank/DDBJ databases">
        <title>Draft Genome Sequence of Paenibacillus sp. WST5.</title>
        <authorList>
            <person name="Bao Z."/>
        </authorList>
    </citation>
    <scope>NUCLEOTIDE SEQUENCE</scope>
    <source>
        <strain evidence="1">WST5</strain>
    </source>
</reference>
<evidence type="ECO:0000313" key="1">
    <source>
        <dbReference type="EMBL" id="MBD0383772.1"/>
    </source>
</evidence>